<comment type="caution">
    <text evidence="9">The sequence shown here is derived from an EMBL/GenBank/DDBJ whole genome shotgun (WGS) entry which is preliminary data.</text>
</comment>
<keyword evidence="5" id="KW-0804">Transcription</keyword>
<accession>A0ABV3J4L4</accession>
<evidence type="ECO:0000256" key="6">
    <source>
        <dbReference type="PROSITE-ProRule" id="PRU01091"/>
    </source>
</evidence>
<dbReference type="Pfam" id="PF03704">
    <property type="entry name" value="BTAD"/>
    <property type="match status" value="1"/>
</dbReference>
<dbReference type="CDD" id="cd15831">
    <property type="entry name" value="BTAD"/>
    <property type="match status" value="1"/>
</dbReference>
<dbReference type="Gene3D" id="1.25.40.10">
    <property type="entry name" value="Tetratricopeptide repeat domain"/>
    <property type="match status" value="1"/>
</dbReference>
<dbReference type="InterPro" id="IPR041664">
    <property type="entry name" value="AAA_16"/>
</dbReference>
<evidence type="ECO:0000256" key="3">
    <source>
        <dbReference type="ARBA" id="ARBA00023015"/>
    </source>
</evidence>
<dbReference type="InterPro" id="IPR005158">
    <property type="entry name" value="BTAD"/>
</dbReference>
<sequence length="685" mass="73293">MATAGASLRIQLLGPVRAWRNGREAPLGPPKQRAVLALLASRPGDVVGINTITAAVWGSTIPQTAPNSVHTYVAGLRRALEPHRGRRAAGTVLTSQSGGYCLRLDPTDVDATLFTQHLGEARKTRAQAPADVTLRLYDNALSLWQGEALHCVPGPFAVRERDRLRDLRLTTVEEWATGMLTAGRHTELVTELTAAVTEEPLREKLRWLLIVALHRGGRQAHALQVYEDTRELLRRDLGIEPGADLRHLYQQILSGRPDPHPPGTDTGPLLLTSPRPMLQAAPTPAQLPPLARGFLGRTKELARLEDTITGESSSGAATPVAVVDGPAGAGKTAFVLRLAHRLANRYPDGQLYVDLRGTGPQGPTVSAADALEQLLGSLGVDDARLPPTLAARTTLYRSLLHSRKMLVVLDDATGPDQLRPLIPPGSSCVLATSRQRLSGLAARDGAHLLTIGPLHDEESAQLLTRLSGGRLHGQDPATARLVAQCGGLPLALRIVAEHLAANPGVPLNTLTEPYAAERGRLDRLTVKGDAAAGIRGAFDASYQALPPDAARMFRHLGLYSGTVTQEIAAALAGTDRATARRLLSVLAAHHLLQEGPDHRYRFPTLIGIYAAECAEHEPPARRLEALARLSRLPLDEPPPPAPAGTPATRTEPGTVTPGERRPEGPGTWSCRVPGQRRTLSGRPGR</sequence>
<dbReference type="EMBL" id="JBFASG010000047">
    <property type="protein sequence ID" value="MEV4927249.1"/>
    <property type="molecule type" value="Genomic_DNA"/>
</dbReference>
<dbReference type="SUPFAM" id="SSF48452">
    <property type="entry name" value="TPR-like"/>
    <property type="match status" value="1"/>
</dbReference>
<dbReference type="PANTHER" id="PTHR35807">
    <property type="entry name" value="TRANSCRIPTIONAL REGULATOR REDD-RELATED"/>
    <property type="match status" value="1"/>
</dbReference>
<evidence type="ECO:0000256" key="2">
    <source>
        <dbReference type="ARBA" id="ARBA00023012"/>
    </source>
</evidence>
<dbReference type="Pfam" id="PF13191">
    <property type="entry name" value="AAA_16"/>
    <property type="match status" value="1"/>
</dbReference>
<gene>
    <name evidence="9" type="ORF">AB0L03_31320</name>
</gene>
<feature type="DNA-binding region" description="OmpR/PhoB-type" evidence="6">
    <location>
        <begin position="1"/>
        <end position="104"/>
    </location>
</feature>
<evidence type="ECO:0000256" key="7">
    <source>
        <dbReference type="SAM" id="MobiDB-lite"/>
    </source>
</evidence>
<keyword evidence="3" id="KW-0805">Transcription regulation</keyword>
<dbReference type="InterPro" id="IPR016032">
    <property type="entry name" value="Sig_transdc_resp-reg_C-effctor"/>
</dbReference>
<evidence type="ECO:0000313" key="10">
    <source>
        <dbReference type="Proteomes" id="UP001552479"/>
    </source>
</evidence>
<feature type="region of interest" description="Disordered" evidence="7">
    <location>
        <begin position="632"/>
        <end position="685"/>
    </location>
</feature>
<dbReference type="Proteomes" id="UP001552479">
    <property type="component" value="Unassembled WGS sequence"/>
</dbReference>
<evidence type="ECO:0000313" key="9">
    <source>
        <dbReference type="EMBL" id="MEV4927249.1"/>
    </source>
</evidence>
<protein>
    <submittedName>
        <fullName evidence="9">Transcriptional regulator</fullName>
    </submittedName>
</protein>
<dbReference type="Gene3D" id="1.10.10.10">
    <property type="entry name" value="Winged helix-like DNA-binding domain superfamily/Winged helix DNA-binding domain"/>
    <property type="match status" value="1"/>
</dbReference>
<dbReference type="InterPro" id="IPR001867">
    <property type="entry name" value="OmpR/PhoB-type_DNA-bd"/>
</dbReference>
<dbReference type="RefSeq" id="WP_366090436.1">
    <property type="nucleotide sequence ID" value="NZ_JBFASG010000047.1"/>
</dbReference>
<evidence type="ECO:0000256" key="5">
    <source>
        <dbReference type="ARBA" id="ARBA00023163"/>
    </source>
</evidence>
<dbReference type="SUPFAM" id="SSF46894">
    <property type="entry name" value="C-terminal effector domain of the bipartite response regulators"/>
    <property type="match status" value="1"/>
</dbReference>
<proteinExistence type="inferred from homology"/>
<feature type="compositionally biased region" description="Low complexity" evidence="7">
    <location>
        <begin position="644"/>
        <end position="654"/>
    </location>
</feature>
<dbReference type="InterPro" id="IPR051677">
    <property type="entry name" value="AfsR-DnrI-RedD_regulator"/>
</dbReference>
<dbReference type="InterPro" id="IPR011990">
    <property type="entry name" value="TPR-like_helical_dom_sf"/>
</dbReference>
<dbReference type="Pfam" id="PF00486">
    <property type="entry name" value="Trans_reg_C"/>
    <property type="match status" value="1"/>
</dbReference>
<keyword evidence="10" id="KW-1185">Reference proteome</keyword>
<dbReference type="PANTHER" id="PTHR35807:SF1">
    <property type="entry name" value="TRANSCRIPTIONAL REGULATOR REDD"/>
    <property type="match status" value="1"/>
</dbReference>
<dbReference type="SMART" id="SM00862">
    <property type="entry name" value="Trans_reg_C"/>
    <property type="match status" value="1"/>
</dbReference>
<name>A0ABV3J4L4_9ACTN</name>
<reference evidence="9 10" key="1">
    <citation type="submission" date="2024-06" db="EMBL/GenBank/DDBJ databases">
        <title>The Natural Products Discovery Center: Release of the First 8490 Sequenced Strains for Exploring Actinobacteria Biosynthetic Diversity.</title>
        <authorList>
            <person name="Kalkreuter E."/>
            <person name="Kautsar S.A."/>
            <person name="Yang D."/>
            <person name="Bader C.D."/>
            <person name="Teijaro C.N."/>
            <person name="Fluegel L."/>
            <person name="Davis C.M."/>
            <person name="Simpson J.R."/>
            <person name="Lauterbach L."/>
            <person name="Steele A.D."/>
            <person name="Gui C."/>
            <person name="Meng S."/>
            <person name="Li G."/>
            <person name="Viehrig K."/>
            <person name="Ye F."/>
            <person name="Su P."/>
            <person name="Kiefer A.F."/>
            <person name="Nichols A."/>
            <person name="Cepeda A.J."/>
            <person name="Yan W."/>
            <person name="Fan B."/>
            <person name="Jiang Y."/>
            <person name="Adhikari A."/>
            <person name="Zheng C.-J."/>
            <person name="Schuster L."/>
            <person name="Cowan T.M."/>
            <person name="Smanski M.J."/>
            <person name="Chevrette M.G."/>
            <person name="De Carvalho L.P.S."/>
            <person name="Shen B."/>
        </authorList>
    </citation>
    <scope>NUCLEOTIDE SEQUENCE [LARGE SCALE GENOMIC DNA]</scope>
    <source>
        <strain evidence="9 10">NPDC053791</strain>
    </source>
</reference>
<comment type="similarity">
    <text evidence="1">Belongs to the AfsR/DnrI/RedD regulatory family.</text>
</comment>
<dbReference type="InterPro" id="IPR027417">
    <property type="entry name" value="P-loop_NTPase"/>
</dbReference>
<dbReference type="PROSITE" id="PS51755">
    <property type="entry name" value="OMPR_PHOB"/>
    <property type="match status" value="1"/>
</dbReference>
<dbReference type="PRINTS" id="PR00364">
    <property type="entry name" value="DISEASERSIST"/>
</dbReference>
<keyword evidence="4 6" id="KW-0238">DNA-binding</keyword>
<feature type="domain" description="OmpR/PhoB-type" evidence="8">
    <location>
        <begin position="1"/>
        <end position="104"/>
    </location>
</feature>
<evidence type="ECO:0000256" key="4">
    <source>
        <dbReference type="ARBA" id="ARBA00023125"/>
    </source>
</evidence>
<evidence type="ECO:0000259" key="8">
    <source>
        <dbReference type="PROSITE" id="PS51755"/>
    </source>
</evidence>
<dbReference type="InterPro" id="IPR036388">
    <property type="entry name" value="WH-like_DNA-bd_sf"/>
</dbReference>
<dbReference type="SMART" id="SM01043">
    <property type="entry name" value="BTAD"/>
    <property type="match status" value="1"/>
</dbReference>
<evidence type="ECO:0000256" key="1">
    <source>
        <dbReference type="ARBA" id="ARBA00005820"/>
    </source>
</evidence>
<organism evidence="9 10">
    <name type="scientific">Streptomyces roseoverticillatus</name>
    <dbReference type="NCBI Taxonomy" id="66429"/>
    <lineage>
        <taxon>Bacteria</taxon>
        <taxon>Bacillati</taxon>
        <taxon>Actinomycetota</taxon>
        <taxon>Actinomycetes</taxon>
        <taxon>Kitasatosporales</taxon>
        <taxon>Streptomycetaceae</taxon>
        <taxon>Streptomyces</taxon>
    </lineage>
</organism>
<dbReference type="SUPFAM" id="SSF52540">
    <property type="entry name" value="P-loop containing nucleoside triphosphate hydrolases"/>
    <property type="match status" value="1"/>
</dbReference>
<keyword evidence="2" id="KW-0902">Two-component regulatory system</keyword>
<dbReference type="Gene3D" id="3.40.50.300">
    <property type="entry name" value="P-loop containing nucleotide triphosphate hydrolases"/>
    <property type="match status" value="1"/>
</dbReference>